<keyword evidence="3" id="KW-0812">Transmembrane</keyword>
<feature type="region of interest" description="Disordered" evidence="2">
    <location>
        <begin position="33"/>
        <end position="58"/>
    </location>
</feature>
<dbReference type="STRING" id="1088818.A0A2I0A0R3"/>
<keyword evidence="3" id="KW-1133">Transmembrane helix</keyword>
<dbReference type="Proteomes" id="UP000236161">
    <property type="component" value="Unassembled WGS sequence"/>
</dbReference>
<dbReference type="Gene3D" id="2.20.110.10">
    <property type="entry name" value="Histone H3 K4-specific methyltransferase SET7/9 N-terminal domain"/>
    <property type="match status" value="4"/>
</dbReference>
<dbReference type="OrthoDB" id="437960at2759"/>
<dbReference type="GO" id="GO:0016301">
    <property type="term" value="F:kinase activity"/>
    <property type="evidence" value="ECO:0007669"/>
    <property type="project" value="UniProtKB-KW"/>
</dbReference>
<dbReference type="Pfam" id="PF02493">
    <property type="entry name" value="MORN"/>
    <property type="match status" value="7"/>
</dbReference>
<evidence type="ECO:0000256" key="3">
    <source>
        <dbReference type="SAM" id="Phobius"/>
    </source>
</evidence>
<feature type="transmembrane region" description="Helical" evidence="3">
    <location>
        <begin position="67"/>
        <end position="86"/>
    </location>
</feature>
<evidence type="ECO:0000313" key="4">
    <source>
        <dbReference type="EMBL" id="PKA49140.1"/>
    </source>
</evidence>
<dbReference type="GO" id="GO:0016020">
    <property type="term" value="C:membrane"/>
    <property type="evidence" value="ECO:0007669"/>
    <property type="project" value="UniProtKB-ARBA"/>
</dbReference>
<dbReference type="FunFam" id="2.20.110.10:FF:000002">
    <property type="entry name" value="Phosphatidylinositol 4-phosphate 5-kinase 8"/>
    <property type="match status" value="2"/>
</dbReference>
<protein>
    <submittedName>
        <fullName evidence="4">Phosphatidylinositol 4-phosphate 5-kinase 1</fullName>
    </submittedName>
</protein>
<keyword evidence="4" id="KW-0418">Kinase</keyword>
<keyword evidence="3" id="KW-0472">Membrane</keyword>
<keyword evidence="4" id="KW-0808">Transferase</keyword>
<keyword evidence="1" id="KW-0677">Repeat</keyword>
<evidence type="ECO:0000256" key="1">
    <source>
        <dbReference type="ARBA" id="ARBA00022737"/>
    </source>
</evidence>
<name>A0A2I0A0R3_9ASPA</name>
<feature type="compositionally biased region" description="Low complexity" evidence="2">
    <location>
        <begin position="9"/>
        <end position="20"/>
    </location>
</feature>
<dbReference type="EMBL" id="KZ452040">
    <property type="protein sequence ID" value="PKA49140.1"/>
    <property type="molecule type" value="Genomic_DNA"/>
</dbReference>
<organism evidence="4 5">
    <name type="scientific">Apostasia shenzhenica</name>
    <dbReference type="NCBI Taxonomy" id="1088818"/>
    <lineage>
        <taxon>Eukaryota</taxon>
        <taxon>Viridiplantae</taxon>
        <taxon>Streptophyta</taxon>
        <taxon>Embryophyta</taxon>
        <taxon>Tracheophyta</taxon>
        <taxon>Spermatophyta</taxon>
        <taxon>Magnoliopsida</taxon>
        <taxon>Liliopsida</taxon>
        <taxon>Asparagales</taxon>
        <taxon>Orchidaceae</taxon>
        <taxon>Apostasioideae</taxon>
        <taxon>Apostasia</taxon>
    </lineage>
</organism>
<dbReference type="InterPro" id="IPR003409">
    <property type="entry name" value="MORN"/>
</dbReference>
<sequence length="421" mass="46535">MEGQHSKLTRTPSSLLRSPTLRSSAHSLCALAEVSSDPEEVKPHSPPPSAASTGFPPRRGTGGSGHCLAVLSSLLILLLLLSFLYLHDHSPSLWNLSLASAAVAAASLALKRSRFYLTRRRHRRSESVRWFIGDEEGDLENALPTKGERAVREGVEFYSNGDFYEGEFHKGKCSGSGVYNFFGQGRYEGDWVDGQYDGYGIERWAKGSRYRGQYRHGLRQGFGMYRFYNGDSYAGEWVGGQSHGRGVQSCSDGSSYAGEFKCGVKHGLGFYHFSFEVLIAFVCWKLEKILRNGDRYAGEYFGDKIHGFGVYHFANGHCYEGSWHEGRRQGFGTYNFRKGEAKSGEWDCGALKNPLPTSDPSVHRASQSARKASEKAILLPRVDDHVNKAIAAANRAATAARVAAIKAVQNRMNGKFCNTEV</sequence>
<proteinExistence type="predicted"/>
<reference evidence="4 5" key="1">
    <citation type="journal article" date="2017" name="Nature">
        <title>The Apostasia genome and the evolution of orchids.</title>
        <authorList>
            <person name="Zhang G.Q."/>
            <person name="Liu K.W."/>
            <person name="Li Z."/>
            <person name="Lohaus R."/>
            <person name="Hsiao Y.Y."/>
            <person name="Niu S.C."/>
            <person name="Wang J.Y."/>
            <person name="Lin Y.C."/>
            <person name="Xu Q."/>
            <person name="Chen L.J."/>
            <person name="Yoshida K."/>
            <person name="Fujiwara S."/>
            <person name="Wang Z.W."/>
            <person name="Zhang Y.Q."/>
            <person name="Mitsuda N."/>
            <person name="Wang M."/>
            <person name="Liu G.H."/>
            <person name="Pecoraro L."/>
            <person name="Huang H.X."/>
            <person name="Xiao X.J."/>
            <person name="Lin M."/>
            <person name="Wu X.Y."/>
            <person name="Wu W.L."/>
            <person name="Chen Y.Y."/>
            <person name="Chang S.B."/>
            <person name="Sakamoto S."/>
            <person name="Ohme-Takagi M."/>
            <person name="Yagi M."/>
            <person name="Zeng S.J."/>
            <person name="Shen C.Y."/>
            <person name="Yeh C.M."/>
            <person name="Luo Y.B."/>
            <person name="Tsai W.C."/>
            <person name="Van de Peer Y."/>
            <person name="Liu Z.J."/>
        </authorList>
    </citation>
    <scope>NUCLEOTIDE SEQUENCE [LARGE SCALE GENOMIC DNA]</scope>
    <source>
        <strain evidence="5">cv. Shenzhen</strain>
        <tissue evidence="4">Stem</tissue>
    </source>
</reference>
<keyword evidence="5" id="KW-1185">Reference proteome</keyword>
<gene>
    <name evidence="4" type="primary">PIP5K1</name>
    <name evidence="4" type="ORF">AXF42_Ash010825</name>
</gene>
<feature type="region of interest" description="Disordered" evidence="2">
    <location>
        <begin position="1"/>
        <end position="20"/>
    </location>
</feature>
<accession>A0A2I0A0R3</accession>
<dbReference type="SUPFAM" id="SSF82185">
    <property type="entry name" value="Histone H3 K4-specific methyltransferase SET7/9 N-terminal domain"/>
    <property type="match status" value="2"/>
</dbReference>
<evidence type="ECO:0000313" key="5">
    <source>
        <dbReference type="Proteomes" id="UP000236161"/>
    </source>
</evidence>
<dbReference type="SMART" id="SM00698">
    <property type="entry name" value="MORN"/>
    <property type="match status" value="7"/>
</dbReference>
<dbReference type="PANTHER" id="PTHR23084">
    <property type="entry name" value="PHOSPHATIDYLINOSITOL-4-PHOSPHATE 5-KINASE RELATED"/>
    <property type="match status" value="1"/>
</dbReference>
<evidence type="ECO:0000256" key="2">
    <source>
        <dbReference type="SAM" id="MobiDB-lite"/>
    </source>
</evidence>
<feature type="transmembrane region" description="Helical" evidence="3">
    <location>
        <begin position="92"/>
        <end position="110"/>
    </location>
</feature>
<dbReference type="AlphaFoldDB" id="A0A2I0A0R3"/>
<dbReference type="PANTHER" id="PTHR23084:SF254">
    <property type="entry name" value="OS08G0469700 PROTEIN"/>
    <property type="match status" value="1"/>
</dbReference>